<organism evidence="9 10">
    <name type="scientific">Ambispora leptoticha</name>
    <dbReference type="NCBI Taxonomy" id="144679"/>
    <lineage>
        <taxon>Eukaryota</taxon>
        <taxon>Fungi</taxon>
        <taxon>Fungi incertae sedis</taxon>
        <taxon>Mucoromycota</taxon>
        <taxon>Glomeromycotina</taxon>
        <taxon>Glomeromycetes</taxon>
        <taxon>Archaeosporales</taxon>
        <taxon>Ambisporaceae</taxon>
        <taxon>Ambispora</taxon>
    </lineage>
</organism>
<dbReference type="EMBL" id="CAJVPS010004102">
    <property type="protein sequence ID" value="CAG8599148.1"/>
    <property type="molecule type" value="Genomic_DNA"/>
</dbReference>
<sequence length="617" mass="72589">DSASATTWKLENGTFVILKEFSLKTRFINQNVLEPYFLIRNFTFTYGDISPGRQNLQDARKFFKSSPPSYTPSYYLDIGLWTPPKSLDEFLISSLPQDPIPKKSEISREPSAGILKSKYPNIVTLKEFLMKTWELDSKTFAKGDDTDEYRNFLNTTYVEYDSKFDTIRDSFVKSLDGELINSLKKAVLAVVHSLLRQYNPQNMKDYDTTNVLMRGYWTGNVQNGIINHYPNTIIGNLIHSENWCTLYQRIGKYKFVSLLRWTSIFVYLRNDSYYQVSGIPFETVNPPRLKKRVREERLSEFSRKMPRFDQQVQSIERSFSAVIFKRDYIFYRRAIPSKSSCHNNVWLGLPSNHILAKVKRKKEGYDSKYVLSQIFKEEFELTSNIKTFDDGFDCEHEDKATALECLQPALALIQKMISSHKRIHYSTYLKNVCPVKFKNIESGIPKEVATSFEQVSNFAQGILKMLIPAEFWGCQHNQNVVFNAVDRFIRLGKFEKMTLHYALQCFKTKRCTWINSHDPKRRARIISEFILWIFDGLVIPLLRTNFYITDTQSEKNLVYYFRQDVWKEITRMEFDRFLETNFKKMSQDKEVIVSTVRFVPKTNGYRPIVKMTNRRKQ</sequence>
<evidence type="ECO:0000256" key="6">
    <source>
        <dbReference type="ARBA" id="ARBA00048173"/>
    </source>
</evidence>
<dbReference type="EC" id="2.7.7.49" evidence="7"/>
<dbReference type="GO" id="GO:0007004">
    <property type="term" value="P:telomere maintenance via telomerase"/>
    <property type="evidence" value="ECO:0007669"/>
    <property type="project" value="TreeGrafter"/>
</dbReference>
<keyword evidence="2 7" id="KW-0548">Nucleotidyltransferase</keyword>
<keyword evidence="10" id="KW-1185">Reference proteome</keyword>
<keyword evidence="7" id="KW-0158">Chromosome</keyword>
<dbReference type="GO" id="GO:0070034">
    <property type="term" value="F:telomerase RNA binding"/>
    <property type="evidence" value="ECO:0007669"/>
    <property type="project" value="TreeGrafter"/>
</dbReference>
<comment type="function">
    <text evidence="7">Telomerase is a ribonucleoprotein enzyme essential for the replication of chromosome termini in most eukaryotes. It elongates telomeres. It is a reverse transcriptase that adds simple sequence repeats to chromosome ends by copying a template sequence within the RNA component of the enzyme.</text>
</comment>
<dbReference type="GO" id="GO:0046872">
    <property type="term" value="F:metal ion binding"/>
    <property type="evidence" value="ECO:0007669"/>
    <property type="project" value="UniProtKB-KW"/>
</dbReference>
<dbReference type="Gene3D" id="1.10.132.70">
    <property type="match status" value="1"/>
</dbReference>
<comment type="similarity">
    <text evidence="7">Belongs to the reverse transcriptase family. Telomerase subfamily.</text>
</comment>
<evidence type="ECO:0000259" key="8">
    <source>
        <dbReference type="SMART" id="SM00975"/>
    </source>
</evidence>
<name>A0A9N9CF60_9GLOM</name>
<dbReference type="Proteomes" id="UP000789508">
    <property type="component" value="Unassembled WGS sequence"/>
</dbReference>
<dbReference type="PANTHER" id="PTHR12066">
    <property type="entry name" value="TELOMERASE REVERSE TRANSCRIPTASE"/>
    <property type="match status" value="1"/>
</dbReference>
<dbReference type="GO" id="GO:0000333">
    <property type="term" value="C:telomerase catalytic core complex"/>
    <property type="evidence" value="ECO:0007669"/>
    <property type="project" value="TreeGrafter"/>
</dbReference>
<dbReference type="Pfam" id="PF12009">
    <property type="entry name" value="Telomerase_RBD"/>
    <property type="match status" value="1"/>
</dbReference>
<reference evidence="9" key="1">
    <citation type="submission" date="2021-06" db="EMBL/GenBank/DDBJ databases">
        <authorList>
            <person name="Kallberg Y."/>
            <person name="Tangrot J."/>
            <person name="Rosling A."/>
        </authorList>
    </citation>
    <scope>NUCLEOTIDE SEQUENCE</scope>
    <source>
        <strain evidence="9">FL130A</strain>
    </source>
</reference>
<evidence type="ECO:0000313" key="9">
    <source>
        <dbReference type="EMBL" id="CAG8599148.1"/>
    </source>
</evidence>
<protein>
    <recommendedName>
        <fullName evidence="7">Telomerase reverse transcriptase</fullName>
        <ecNumber evidence="7">2.7.7.49</ecNumber>
    </recommendedName>
    <alternativeName>
        <fullName evidence="7">Telomerase catalytic subunit</fullName>
    </alternativeName>
</protein>
<dbReference type="PANTHER" id="PTHR12066:SF0">
    <property type="entry name" value="TELOMERASE REVERSE TRANSCRIPTASE"/>
    <property type="match status" value="1"/>
</dbReference>
<feature type="domain" description="Telomerase ribonucleoprotein complex - RNA-binding" evidence="8">
    <location>
        <begin position="453"/>
        <end position="579"/>
    </location>
</feature>
<comment type="subcellular location">
    <subcellularLocation>
        <location evidence="7">Nucleus</location>
    </subcellularLocation>
    <subcellularLocation>
        <location evidence="7">Chromosome</location>
        <location evidence="7">Telomere</location>
    </subcellularLocation>
</comment>
<evidence type="ECO:0000256" key="3">
    <source>
        <dbReference type="ARBA" id="ARBA00022723"/>
    </source>
</evidence>
<evidence type="ECO:0000256" key="2">
    <source>
        <dbReference type="ARBA" id="ARBA00022695"/>
    </source>
</evidence>
<dbReference type="GO" id="GO:0003720">
    <property type="term" value="F:telomerase activity"/>
    <property type="evidence" value="ECO:0007669"/>
    <property type="project" value="InterPro"/>
</dbReference>
<dbReference type="InterPro" id="IPR049915">
    <property type="entry name" value="TERT_TEN"/>
</dbReference>
<dbReference type="InterPro" id="IPR021891">
    <property type="entry name" value="Telomerase_RBD"/>
</dbReference>
<evidence type="ECO:0000256" key="5">
    <source>
        <dbReference type="ARBA" id="ARBA00022918"/>
    </source>
</evidence>
<keyword evidence="1 7" id="KW-0808">Transferase</keyword>
<proteinExistence type="inferred from homology"/>
<comment type="catalytic activity">
    <reaction evidence="6 7">
        <text>DNA(n) + a 2'-deoxyribonucleoside 5'-triphosphate = DNA(n+1) + diphosphate</text>
        <dbReference type="Rhea" id="RHEA:22508"/>
        <dbReference type="Rhea" id="RHEA-COMP:17339"/>
        <dbReference type="Rhea" id="RHEA-COMP:17340"/>
        <dbReference type="ChEBI" id="CHEBI:33019"/>
        <dbReference type="ChEBI" id="CHEBI:61560"/>
        <dbReference type="ChEBI" id="CHEBI:173112"/>
        <dbReference type="EC" id="2.7.7.49"/>
    </reaction>
</comment>
<feature type="non-terminal residue" evidence="9">
    <location>
        <position position="1"/>
    </location>
</feature>
<evidence type="ECO:0000256" key="4">
    <source>
        <dbReference type="ARBA" id="ARBA00022842"/>
    </source>
</evidence>
<evidence type="ECO:0000256" key="7">
    <source>
        <dbReference type="RuleBase" id="RU365061"/>
    </source>
</evidence>
<dbReference type="AlphaFoldDB" id="A0A9N9CF60"/>
<keyword evidence="7" id="KW-0779">Telomere</keyword>
<gene>
    <name evidence="9" type="ORF">ALEPTO_LOCUS8059</name>
</gene>
<dbReference type="SMART" id="SM00975">
    <property type="entry name" value="Telomerase_RBD"/>
    <property type="match status" value="1"/>
</dbReference>
<dbReference type="GO" id="GO:0042162">
    <property type="term" value="F:telomeric DNA binding"/>
    <property type="evidence" value="ECO:0007669"/>
    <property type="project" value="TreeGrafter"/>
</dbReference>
<keyword evidence="4 7" id="KW-0460">Magnesium</keyword>
<dbReference type="Pfam" id="PF11474">
    <property type="entry name" value="TEN_TERT"/>
    <property type="match status" value="1"/>
</dbReference>
<dbReference type="InterPro" id="IPR003545">
    <property type="entry name" value="Telomerase_RT"/>
</dbReference>
<evidence type="ECO:0000313" key="10">
    <source>
        <dbReference type="Proteomes" id="UP000789508"/>
    </source>
</evidence>
<comment type="caution">
    <text evidence="9">The sequence shown here is derived from an EMBL/GenBank/DDBJ whole genome shotgun (WGS) entry which is preliminary data.</text>
</comment>
<evidence type="ECO:0000256" key="1">
    <source>
        <dbReference type="ARBA" id="ARBA00022679"/>
    </source>
</evidence>
<accession>A0A9N9CF60</accession>
<keyword evidence="7" id="KW-0539">Nucleus</keyword>
<dbReference type="GO" id="GO:0000781">
    <property type="term" value="C:chromosome, telomeric region"/>
    <property type="evidence" value="ECO:0007669"/>
    <property type="project" value="UniProtKB-SubCell"/>
</dbReference>
<keyword evidence="3 7" id="KW-0479">Metal-binding</keyword>
<dbReference type="OrthoDB" id="289721at2759"/>
<keyword evidence="5 7" id="KW-0695">RNA-directed DNA polymerase</keyword>